<feature type="domain" description="Calcineurin-like phosphoesterase" evidence="2">
    <location>
        <begin position="15"/>
        <end position="211"/>
    </location>
</feature>
<sequence>MTSYPSTRPVYRKTRFVCISDTHNQTPKLPAGDVLIHAGDLTNQGSLSELQKTVAWLEKANFEAKIVVAGNHDITLDSPFYQEHGAYFHNQQPQDPLACQELLKSSPTITYLQHETRDIYLSSPTGPQTVFTVFGSPYSPAQGSWGFQYNKDRAATIWDAIPLNASVVVTHAPPFGHCDYSAGGRSKGCEALRKALWRVRPMLSVCGHTHEGRGIERVTWKMDLPLCPYLEDGYTFWDDPGAGTNKLSYIDLTEKGGKKLDNYYESKHQRQLTPNRVSFSPPPEGASLPSPTKHSMHSHKTALGRARCRSNPNRKKSSSRSRSRSRSRRRAVPGKDARTRDITATDVNTDSKPATEARGRQPSNEVSALEEWYSRLDGLNISAMAGREGKKETCIINAAICGTSWGQGPRKFNKPIVVDLDLPVWDGAPTLNSNLSTAPP</sequence>
<protein>
    <submittedName>
        <fullName evidence="3">Metallo-dependent phosphatase</fullName>
    </submittedName>
</protein>
<dbReference type="GO" id="GO:0016787">
    <property type="term" value="F:hydrolase activity"/>
    <property type="evidence" value="ECO:0007669"/>
    <property type="project" value="InterPro"/>
</dbReference>
<dbReference type="PANTHER" id="PTHR12905:SF16">
    <property type="entry name" value="SER_THR PROTEIN PHOSPHATASE FAMILY PROTEIN (AFU_ORTHOLOGUE AFUA_1G06000)"/>
    <property type="match status" value="1"/>
</dbReference>
<dbReference type="RefSeq" id="XP_033600307.1">
    <property type="nucleotide sequence ID" value="XM_033743964.1"/>
</dbReference>
<reference evidence="3" key="1">
    <citation type="journal article" date="2020" name="Stud. Mycol.">
        <title>101 Dothideomycetes genomes: a test case for predicting lifestyles and emergence of pathogens.</title>
        <authorList>
            <person name="Haridas S."/>
            <person name="Albert R."/>
            <person name="Binder M."/>
            <person name="Bloem J."/>
            <person name="Labutti K."/>
            <person name="Salamov A."/>
            <person name="Andreopoulos B."/>
            <person name="Baker S."/>
            <person name="Barry K."/>
            <person name="Bills G."/>
            <person name="Bluhm B."/>
            <person name="Cannon C."/>
            <person name="Castanera R."/>
            <person name="Culley D."/>
            <person name="Daum C."/>
            <person name="Ezra D."/>
            <person name="Gonzalez J."/>
            <person name="Henrissat B."/>
            <person name="Kuo A."/>
            <person name="Liang C."/>
            <person name="Lipzen A."/>
            <person name="Lutzoni F."/>
            <person name="Magnuson J."/>
            <person name="Mondo S."/>
            <person name="Nolan M."/>
            <person name="Ohm R."/>
            <person name="Pangilinan J."/>
            <person name="Park H.-J."/>
            <person name="Ramirez L."/>
            <person name="Alfaro M."/>
            <person name="Sun H."/>
            <person name="Tritt A."/>
            <person name="Yoshinaga Y."/>
            <person name="Zwiers L.-H."/>
            <person name="Turgeon B."/>
            <person name="Goodwin S."/>
            <person name="Spatafora J."/>
            <person name="Crous P."/>
            <person name="Grigoriev I."/>
        </authorList>
    </citation>
    <scope>NUCLEOTIDE SEQUENCE</scope>
    <source>
        <strain evidence="3">CBS 121739</strain>
    </source>
</reference>
<evidence type="ECO:0000313" key="4">
    <source>
        <dbReference type="Proteomes" id="UP000799437"/>
    </source>
</evidence>
<keyword evidence="4" id="KW-1185">Reference proteome</keyword>
<name>A0A6A6W7J7_9PEZI</name>
<evidence type="ECO:0000313" key="3">
    <source>
        <dbReference type="EMBL" id="KAF2757856.1"/>
    </source>
</evidence>
<dbReference type="GeneID" id="54485018"/>
<dbReference type="Gene3D" id="3.60.21.10">
    <property type="match status" value="1"/>
</dbReference>
<accession>A0A6A6W7J7</accession>
<evidence type="ECO:0000259" key="2">
    <source>
        <dbReference type="Pfam" id="PF00149"/>
    </source>
</evidence>
<dbReference type="Proteomes" id="UP000799437">
    <property type="component" value="Unassembled WGS sequence"/>
</dbReference>
<feature type="region of interest" description="Disordered" evidence="1">
    <location>
        <begin position="267"/>
        <end position="366"/>
    </location>
</feature>
<dbReference type="SUPFAM" id="SSF56300">
    <property type="entry name" value="Metallo-dependent phosphatases"/>
    <property type="match status" value="1"/>
</dbReference>
<organism evidence="3 4">
    <name type="scientific">Pseudovirgaria hyperparasitica</name>
    <dbReference type="NCBI Taxonomy" id="470096"/>
    <lineage>
        <taxon>Eukaryota</taxon>
        <taxon>Fungi</taxon>
        <taxon>Dikarya</taxon>
        <taxon>Ascomycota</taxon>
        <taxon>Pezizomycotina</taxon>
        <taxon>Dothideomycetes</taxon>
        <taxon>Dothideomycetes incertae sedis</taxon>
        <taxon>Acrospermales</taxon>
        <taxon>Acrospermaceae</taxon>
        <taxon>Pseudovirgaria</taxon>
    </lineage>
</organism>
<dbReference type="Pfam" id="PF00149">
    <property type="entry name" value="Metallophos"/>
    <property type="match status" value="1"/>
</dbReference>
<dbReference type="EMBL" id="ML996572">
    <property type="protein sequence ID" value="KAF2757856.1"/>
    <property type="molecule type" value="Genomic_DNA"/>
</dbReference>
<dbReference type="InterPro" id="IPR004843">
    <property type="entry name" value="Calcineurin-like_PHP"/>
</dbReference>
<dbReference type="InterPro" id="IPR029052">
    <property type="entry name" value="Metallo-depent_PP-like"/>
</dbReference>
<evidence type="ECO:0000256" key="1">
    <source>
        <dbReference type="SAM" id="MobiDB-lite"/>
    </source>
</evidence>
<proteinExistence type="predicted"/>
<dbReference type="OrthoDB" id="630188at2759"/>
<dbReference type="CDD" id="cd07379">
    <property type="entry name" value="MPP_239FB"/>
    <property type="match status" value="1"/>
</dbReference>
<feature type="compositionally biased region" description="Basic residues" evidence="1">
    <location>
        <begin position="294"/>
        <end position="332"/>
    </location>
</feature>
<dbReference type="InterPro" id="IPR051693">
    <property type="entry name" value="UPF0046_metallophosphoest"/>
</dbReference>
<dbReference type="PANTHER" id="PTHR12905">
    <property type="entry name" value="METALLOPHOSPHOESTERASE"/>
    <property type="match status" value="1"/>
</dbReference>
<feature type="compositionally biased region" description="Basic and acidic residues" evidence="1">
    <location>
        <begin position="333"/>
        <end position="343"/>
    </location>
</feature>
<gene>
    <name evidence="3" type="ORF">EJ05DRAFT_476162</name>
</gene>
<dbReference type="AlphaFoldDB" id="A0A6A6W7J7"/>